<accession>A0A0H3AB28</accession>
<dbReference type="HOGENOM" id="CLU_140241_0_0_7"/>
<organism evidence="1 2">
    <name type="scientific">Nitratidesulfovibrio vulgaris (strain DP4)</name>
    <name type="common">Desulfovibrio vulgaris</name>
    <dbReference type="NCBI Taxonomy" id="391774"/>
    <lineage>
        <taxon>Bacteria</taxon>
        <taxon>Pseudomonadati</taxon>
        <taxon>Thermodesulfobacteriota</taxon>
        <taxon>Desulfovibrionia</taxon>
        <taxon>Desulfovibrionales</taxon>
        <taxon>Desulfovibrionaceae</taxon>
        <taxon>Nitratidesulfovibrio</taxon>
    </lineage>
</organism>
<dbReference type="RefSeq" id="WP_011792496.1">
    <property type="nucleotide sequence ID" value="NC_008751.1"/>
</dbReference>
<evidence type="ECO:0000313" key="2">
    <source>
        <dbReference type="Proteomes" id="UP000009173"/>
    </source>
</evidence>
<reference evidence="2" key="1">
    <citation type="journal article" date="2009" name="Environ. Microbiol.">
        <title>Contribution of mobile genetic elements to Desulfovibrio vulgaris genome plasticity.</title>
        <authorList>
            <person name="Walker C.B."/>
            <person name="Stolyar S."/>
            <person name="Chivian D."/>
            <person name="Pinel N."/>
            <person name="Gabster J.A."/>
            <person name="Dehal P.S."/>
            <person name="He Z."/>
            <person name="Yang Z.K."/>
            <person name="Yen H.C."/>
            <person name="Zhou J."/>
            <person name="Wall J.D."/>
            <person name="Hazen T.C."/>
            <person name="Arkin A.P."/>
            <person name="Stahl D.A."/>
        </authorList>
    </citation>
    <scope>NUCLEOTIDE SEQUENCE [LARGE SCALE GENOMIC DNA]</scope>
    <source>
        <strain evidence="2">DP4</strain>
    </source>
</reference>
<sequence length="150" mass="16752">MDDKTLHAHLASTVLRRFDEDPARRREALQEFMEVTLPTIDGQSADKVATLVPELPYSLYEKWATLFADRLLETVERTQLASLCDGSADNDATIALVYVMFMESERMEKQVAEDLAALGVRMADADATGNALGAYLRAKLSRQHDPTPHQ</sequence>
<gene>
    <name evidence="1" type="ordered locus">Dvul_1833</name>
</gene>
<proteinExistence type="predicted"/>
<name>A0A0H3AB28_NITV4</name>
<evidence type="ECO:0000313" key="1">
    <source>
        <dbReference type="EMBL" id="ABM28850.1"/>
    </source>
</evidence>
<dbReference type="KEGG" id="dvl:Dvul_1833"/>
<dbReference type="Proteomes" id="UP000009173">
    <property type="component" value="Chromosome"/>
</dbReference>
<protein>
    <submittedName>
        <fullName evidence="1">Uncharacterized protein</fullName>
    </submittedName>
</protein>
<dbReference type="EMBL" id="CP000527">
    <property type="protein sequence ID" value="ABM28850.1"/>
    <property type="molecule type" value="Genomic_DNA"/>
</dbReference>
<dbReference type="AlphaFoldDB" id="A0A0H3AB28"/>